<organism evidence="1 2">
    <name type="scientific">Synaphobranchus kaupii</name>
    <name type="common">Kaup's arrowtooth eel</name>
    <dbReference type="NCBI Taxonomy" id="118154"/>
    <lineage>
        <taxon>Eukaryota</taxon>
        <taxon>Metazoa</taxon>
        <taxon>Chordata</taxon>
        <taxon>Craniata</taxon>
        <taxon>Vertebrata</taxon>
        <taxon>Euteleostomi</taxon>
        <taxon>Actinopterygii</taxon>
        <taxon>Neopterygii</taxon>
        <taxon>Teleostei</taxon>
        <taxon>Anguilliformes</taxon>
        <taxon>Synaphobranchidae</taxon>
        <taxon>Synaphobranchus</taxon>
    </lineage>
</organism>
<proteinExistence type="predicted"/>
<dbReference type="Proteomes" id="UP001152622">
    <property type="component" value="Chromosome 2"/>
</dbReference>
<evidence type="ECO:0000313" key="1">
    <source>
        <dbReference type="EMBL" id="KAJ8376483.1"/>
    </source>
</evidence>
<evidence type="ECO:0000313" key="2">
    <source>
        <dbReference type="Proteomes" id="UP001152622"/>
    </source>
</evidence>
<reference evidence="1" key="1">
    <citation type="journal article" date="2023" name="Science">
        <title>Genome structures resolve the early diversification of teleost fishes.</title>
        <authorList>
            <person name="Parey E."/>
            <person name="Louis A."/>
            <person name="Montfort J."/>
            <person name="Bouchez O."/>
            <person name="Roques C."/>
            <person name="Iampietro C."/>
            <person name="Lluch J."/>
            <person name="Castinel A."/>
            <person name="Donnadieu C."/>
            <person name="Desvignes T."/>
            <person name="Floi Bucao C."/>
            <person name="Jouanno E."/>
            <person name="Wen M."/>
            <person name="Mejri S."/>
            <person name="Dirks R."/>
            <person name="Jansen H."/>
            <person name="Henkel C."/>
            <person name="Chen W.J."/>
            <person name="Zahm M."/>
            <person name="Cabau C."/>
            <person name="Klopp C."/>
            <person name="Thompson A.W."/>
            <person name="Robinson-Rechavi M."/>
            <person name="Braasch I."/>
            <person name="Lecointre G."/>
            <person name="Bobe J."/>
            <person name="Postlethwait J.H."/>
            <person name="Berthelot C."/>
            <person name="Roest Crollius H."/>
            <person name="Guiguen Y."/>
        </authorList>
    </citation>
    <scope>NUCLEOTIDE SEQUENCE</scope>
    <source>
        <strain evidence="1">WJC10195</strain>
    </source>
</reference>
<name>A0A9Q1G7K4_SYNKA</name>
<keyword evidence="2" id="KW-1185">Reference proteome</keyword>
<dbReference type="EMBL" id="JAINUF010000002">
    <property type="protein sequence ID" value="KAJ8376483.1"/>
    <property type="molecule type" value="Genomic_DNA"/>
</dbReference>
<dbReference type="AlphaFoldDB" id="A0A9Q1G7K4"/>
<comment type="caution">
    <text evidence="1">The sequence shown here is derived from an EMBL/GenBank/DDBJ whole genome shotgun (WGS) entry which is preliminary data.</text>
</comment>
<accession>A0A9Q1G7K4</accession>
<sequence>MKLAELPPICLIPSSVPKGLKISMAPMDATFQSLRGQSCHHGIPQTPTQMKMDKCCVHTAQFGISCSIAIMLANFFNRKCQMFLEDRHQEQGSWEFLTKCQCMELHLAAKKSSRLSASVCSLIWWLKS</sequence>
<protein>
    <submittedName>
        <fullName evidence="1">Uncharacterized protein</fullName>
    </submittedName>
</protein>
<gene>
    <name evidence="1" type="ORF">SKAU_G00070630</name>
</gene>